<name>A0A921N2R5_9FIRM</name>
<dbReference type="AlphaFoldDB" id="A0A921N2R5"/>
<dbReference type="Proteomes" id="UP000776700">
    <property type="component" value="Unassembled WGS sequence"/>
</dbReference>
<evidence type="ECO:0000313" key="2">
    <source>
        <dbReference type="Proteomes" id="UP000776700"/>
    </source>
</evidence>
<protein>
    <submittedName>
        <fullName evidence="1">Uncharacterized protein</fullName>
    </submittedName>
</protein>
<sequence length="135" mass="15087">MAAIVRYDRVPYPNPVSIKNAGSTALQAGQIVGIKSLDSREVYTVDTAASGDQLVMVAPSILFYDETKTEFDFELKQHEICRGYILQRGEMYTIAKSFFSSANKDEKITVAEEEIAVVREIVNYEGQESLVIEIL</sequence>
<reference evidence="1" key="1">
    <citation type="journal article" date="2021" name="PeerJ">
        <title>Extensive microbial diversity within the chicken gut microbiome revealed by metagenomics and culture.</title>
        <authorList>
            <person name="Gilroy R."/>
            <person name="Ravi A."/>
            <person name="Getino M."/>
            <person name="Pursley I."/>
            <person name="Horton D.L."/>
            <person name="Alikhan N.F."/>
            <person name="Baker D."/>
            <person name="Gharbi K."/>
            <person name="Hall N."/>
            <person name="Watson M."/>
            <person name="Adriaenssens E.M."/>
            <person name="Foster-Nyarko E."/>
            <person name="Jarju S."/>
            <person name="Secka A."/>
            <person name="Antonio M."/>
            <person name="Oren A."/>
            <person name="Chaudhuri R.R."/>
            <person name="La Ragione R."/>
            <person name="Hildebrand F."/>
            <person name="Pallen M.J."/>
        </authorList>
    </citation>
    <scope>NUCLEOTIDE SEQUENCE</scope>
    <source>
        <strain evidence="1">1277</strain>
    </source>
</reference>
<organism evidence="1 2">
    <name type="scientific">Romboutsia timonensis</name>
    <dbReference type="NCBI Taxonomy" id="1776391"/>
    <lineage>
        <taxon>Bacteria</taxon>
        <taxon>Bacillati</taxon>
        <taxon>Bacillota</taxon>
        <taxon>Clostridia</taxon>
        <taxon>Peptostreptococcales</taxon>
        <taxon>Peptostreptococcaceae</taxon>
        <taxon>Romboutsia</taxon>
    </lineage>
</organism>
<proteinExistence type="predicted"/>
<reference evidence="1" key="2">
    <citation type="submission" date="2021-09" db="EMBL/GenBank/DDBJ databases">
        <authorList>
            <person name="Gilroy R."/>
        </authorList>
    </citation>
    <scope>NUCLEOTIDE SEQUENCE</scope>
    <source>
        <strain evidence="1">1277</strain>
    </source>
</reference>
<comment type="caution">
    <text evidence="1">The sequence shown here is derived from an EMBL/GenBank/DDBJ whole genome shotgun (WGS) entry which is preliminary data.</text>
</comment>
<evidence type="ECO:0000313" key="1">
    <source>
        <dbReference type="EMBL" id="HJG97582.1"/>
    </source>
</evidence>
<accession>A0A921N2R5</accession>
<dbReference type="EMBL" id="DYUB01000336">
    <property type="protein sequence ID" value="HJG97582.1"/>
    <property type="molecule type" value="Genomic_DNA"/>
</dbReference>
<gene>
    <name evidence="1" type="ORF">K8V90_10810</name>
</gene>